<accession>A0A1H8Z8G4</accession>
<organism evidence="1 2">
    <name type="scientific">Neolewinella agarilytica</name>
    <dbReference type="NCBI Taxonomy" id="478744"/>
    <lineage>
        <taxon>Bacteria</taxon>
        <taxon>Pseudomonadati</taxon>
        <taxon>Bacteroidota</taxon>
        <taxon>Saprospiria</taxon>
        <taxon>Saprospirales</taxon>
        <taxon>Lewinellaceae</taxon>
        <taxon>Neolewinella</taxon>
    </lineage>
</organism>
<dbReference type="EMBL" id="FOFB01000001">
    <property type="protein sequence ID" value="SEP60710.1"/>
    <property type="molecule type" value="Genomic_DNA"/>
</dbReference>
<keyword evidence="2" id="KW-1185">Reference proteome</keyword>
<evidence type="ECO:0000313" key="1">
    <source>
        <dbReference type="EMBL" id="SEP60710.1"/>
    </source>
</evidence>
<dbReference type="RefSeq" id="WP_090164954.1">
    <property type="nucleotide sequence ID" value="NZ_FOFB01000001.1"/>
</dbReference>
<evidence type="ECO:0008006" key="3">
    <source>
        <dbReference type="Google" id="ProtNLM"/>
    </source>
</evidence>
<dbReference type="InParanoid" id="A0A1H8Z8G4"/>
<sequence length="125" mass="13643">MLLNLTNHPSPRWSDKQLAAANDQFGGVQDLPFPNIPSGATTEEVDALAEEYLQKVTEAAPAAVLLQGEFTFVYALTARLQAQGVAVVVGTSERNVEERDGKKIVQFDFVQFRAYPSTSKQKAST</sequence>
<dbReference type="OrthoDB" id="1452810at2"/>
<evidence type="ECO:0000313" key="2">
    <source>
        <dbReference type="Proteomes" id="UP000199021"/>
    </source>
</evidence>
<protein>
    <recommendedName>
        <fullName evidence="3">CRISPR-associated protein</fullName>
    </recommendedName>
</protein>
<dbReference type="AlphaFoldDB" id="A0A1H8Z8G4"/>
<name>A0A1H8Z8G4_9BACT</name>
<proteinExistence type="predicted"/>
<gene>
    <name evidence="1" type="ORF">SAMN05444359_101219</name>
</gene>
<dbReference type="STRING" id="478744.SAMN05444359_101219"/>
<dbReference type="Proteomes" id="UP000199021">
    <property type="component" value="Unassembled WGS sequence"/>
</dbReference>
<reference evidence="2" key="1">
    <citation type="submission" date="2016-10" db="EMBL/GenBank/DDBJ databases">
        <authorList>
            <person name="Varghese N."/>
            <person name="Submissions S."/>
        </authorList>
    </citation>
    <scope>NUCLEOTIDE SEQUENCE [LARGE SCALE GENOMIC DNA]</scope>
    <source>
        <strain evidence="2">DSM 24740</strain>
    </source>
</reference>